<evidence type="ECO:0000259" key="2">
    <source>
        <dbReference type="PROSITE" id="PS50110"/>
    </source>
</evidence>
<comment type="caution">
    <text evidence="4">The sequence shown here is derived from an EMBL/GenBank/DDBJ whole genome shotgun (WGS) entry which is preliminary data.</text>
</comment>
<dbReference type="Gene3D" id="2.40.50.1020">
    <property type="entry name" value="LytTr DNA-binding domain"/>
    <property type="match status" value="1"/>
</dbReference>
<dbReference type="Gene3D" id="3.40.50.2300">
    <property type="match status" value="1"/>
</dbReference>
<dbReference type="PROSITE" id="PS50930">
    <property type="entry name" value="HTH_LYTTR"/>
    <property type="match status" value="1"/>
</dbReference>
<dbReference type="PROSITE" id="PS50110">
    <property type="entry name" value="RESPONSE_REGULATORY"/>
    <property type="match status" value="1"/>
</dbReference>
<dbReference type="Pfam" id="PF00072">
    <property type="entry name" value="Response_reg"/>
    <property type="match status" value="1"/>
</dbReference>
<name>A0A4R8DTG4_9BACT</name>
<feature type="modified residue" description="4-aspartylphosphate" evidence="1">
    <location>
        <position position="57"/>
    </location>
</feature>
<dbReference type="InterPro" id="IPR046947">
    <property type="entry name" value="LytR-like"/>
</dbReference>
<gene>
    <name evidence="4" type="ORF">EDB95_2228</name>
</gene>
<evidence type="ECO:0000313" key="4">
    <source>
        <dbReference type="EMBL" id="TDX01196.1"/>
    </source>
</evidence>
<proteinExistence type="predicted"/>
<dbReference type="PANTHER" id="PTHR37299:SF1">
    <property type="entry name" value="STAGE 0 SPORULATION PROTEIN A HOMOLOG"/>
    <property type="match status" value="1"/>
</dbReference>
<dbReference type="SMART" id="SM00850">
    <property type="entry name" value="LytTR"/>
    <property type="match status" value="1"/>
</dbReference>
<dbReference type="SUPFAM" id="SSF52172">
    <property type="entry name" value="CheY-like"/>
    <property type="match status" value="1"/>
</dbReference>
<evidence type="ECO:0000256" key="1">
    <source>
        <dbReference type="PROSITE-ProRule" id="PRU00169"/>
    </source>
</evidence>
<dbReference type="RefSeq" id="WP_162852553.1">
    <property type="nucleotide sequence ID" value="NZ_SODV01000001.1"/>
</dbReference>
<dbReference type="InterPro" id="IPR007492">
    <property type="entry name" value="LytTR_DNA-bd_dom"/>
</dbReference>
<dbReference type="Proteomes" id="UP000294498">
    <property type="component" value="Unassembled WGS sequence"/>
</dbReference>
<evidence type="ECO:0000259" key="3">
    <source>
        <dbReference type="PROSITE" id="PS50930"/>
    </source>
</evidence>
<dbReference type="AlphaFoldDB" id="A0A4R8DTG4"/>
<dbReference type="GO" id="GO:0000156">
    <property type="term" value="F:phosphorelay response regulator activity"/>
    <property type="evidence" value="ECO:0007669"/>
    <property type="project" value="InterPro"/>
</dbReference>
<dbReference type="SMART" id="SM00448">
    <property type="entry name" value="REC"/>
    <property type="match status" value="1"/>
</dbReference>
<feature type="domain" description="HTH LytTR-type" evidence="3">
    <location>
        <begin position="158"/>
        <end position="251"/>
    </location>
</feature>
<dbReference type="InterPro" id="IPR011006">
    <property type="entry name" value="CheY-like_superfamily"/>
</dbReference>
<reference evidence="4 5" key="1">
    <citation type="submission" date="2019-03" db="EMBL/GenBank/DDBJ databases">
        <title>Genomic Encyclopedia of Type Strains, Phase IV (KMG-IV): sequencing the most valuable type-strain genomes for metagenomic binning, comparative biology and taxonomic classification.</title>
        <authorList>
            <person name="Goeker M."/>
        </authorList>
    </citation>
    <scope>NUCLEOTIDE SEQUENCE [LARGE SCALE GENOMIC DNA]</scope>
    <source>
        <strain evidence="4 5">DSM 100059</strain>
    </source>
</reference>
<keyword evidence="1" id="KW-0597">Phosphoprotein</keyword>
<keyword evidence="5" id="KW-1185">Reference proteome</keyword>
<organism evidence="4 5">
    <name type="scientific">Dinghuibacter silviterrae</name>
    <dbReference type="NCBI Taxonomy" id="1539049"/>
    <lineage>
        <taxon>Bacteria</taxon>
        <taxon>Pseudomonadati</taxon>
        <taxon>Bacteroidota</taxon>
        <taxon>Chitinophagia</taxon>
        <taxon>Chitinophagales</taxon>
        <taxon>Chitinophagaceae</taxon>
        <taxon>Dinghuibacter</taxon>
    </lineage>
</organism>
<dbReference type="GO" id="GO:0003677">
    <property type="term" value="F:DNA binding"/>
    <property type="evidence" value="ECO:0007669"/>
    <property type="project" value="InterPro"/>
</dbReference>
<dbReference type="PANTHER" id="PTHR37299">
    <property type="entry name" value="TRANSCRIPTIONAL REGULATOR-RELATED"/>
    <property type="match status" value="1"/>
</dbReference>
<protein>
    <submittedName>
        <fullName evidence="4">LytTR family two component transcriptional regulator</fullName>
    </submittedName>
</protein>
<accession>A0A4R8DTG4</accession>
<sequence>MNTIKSILVDDEPRGLSALKVLLKLHCPQVMVAAECRDAQHALEQIETLQPDLVFLDISMPGKSGLDLLNELRPVRFEIIFTTAHDEFMIQAFKYSAIDYLLKPVDEDQLVEAVKRAEERIDTKASSRRIDTFLYNIQKAQAPGEMKLCIPDMKGFRVILLADVVYCESDSSYTVFHLTGGQTLTTSKSIIDYELLLDHSNFCRVHKSFLVNLQHVREYIRGEGGSVVLSNGKTVEVSRRKKEAFIGRMKELFKY</sequence>
<dbReference type="Pfam" id="PF04397">
    <property type="entry name" value="LytTR"/>
    <property type="match status" value="1"/>
</dbReference>
<dbReference type="EMBL" id="SODV01000001">
    <property type="protein sequence ID" value="TDX01196.1"/>
    <property type="molecule type" value="Genomic_DNA"/>
</dbReference>
<feature type="domain" description="Response regulatory" evidence="2">
    <location>
        <begin position="5"/>
        <end position="118"/>
    </location>
</feature>
<dbReference type="InterPro" id="IPR001789">
    <property type="entry name" value="Sig_transdc_resp-reg_receiver"/>
</dbReference>
<evidence type="ECO:0000313" key="5">
    <source>
        <dbReference type="Proteomes" id="UP000294498"/>
    </source>
</evidence>